<dbReference type="CDD" id="cd08276">
    <property type="entry name" value="MDR7"/>
    <property type="match status" value="1"/>
</dbReference>
<dbReference type="Gene3D" id="3.40.50.720">
    <property type="entry name" value="NAD(P)-binding Rossmann-like Domain"/>
    <property type="match status" value="1"/>
</dbReference>
<dbReference type="SUPFAM" id="SSF50129">
    <property type="entry name" value="GroES-like"/>
    <property type="match status" value="1"/>
</dbReference>
<dbReference type="RefSeq" id="WP_146851500.1">
    <property type="nucleotide sequence ID" value="NZ_BKAG01000023.1"/>
</dbReference>
<dbReference type="Pfam" id="PF08240">
    <property type="entry name" value="ADH_N"/>
    <property type="match status" value="1"/>
</dbReference>
<accession>A0A512MB35</accession>
<dbReference type="InterPro" id="IPR052711">
    <property type="entry name" value="Zinc_ADH-like"/>
</dbReference>
<keyword evidence="3" id="KW-1185">Reference proteome</keyword>
<gene>
    <name evidence="2" type="primary">adhP</name>
    <name evidence="2" type="ORF">BGE01nite_32310</name>
</gene>
<dbReference type="OrthoDB" id="9787435at2"/>
<dbReference type="EMBL" id="BKAG01000023">
    <property type="protein sequence ID" value="GEP43940.1"/>
    <property type="molecule type" value="Genomic_DNA"/>
</dbReference>
<reference evidence="2 3" key="1">
    <citation type="submission" date="2019-07" db="EMBL/GenBank/DDBJ databases">
        <title>Whole genome shotgun sequence of Brevifollis gellanilyticus NBRC 108608.</title>
        <authorList>
            <person name="Hosoyama A."/>
            <person name="Uohara A."/>
            <person name="Ohji S."/>
            <person name="Ichikawa N."/>
        </authorList>
    </citation>
    <scope>NUCLEOTIDE SEQUENCE [LARGE SCALE GENOMIC DNA]</scope>
    <source>
        <strain evidence="2 3">NBRC 108608</strain>
    </source>
</reference>
<dbReference type="InterPro" id="IPR011032">
    <property type="entry name" value="GroES-like_sf"/>
</dbReference>
<dbReference type="Gene3D" id="3.90.180.10">
    <property type="entry name" value="Medium-chain alcohol dehydrogenases, catalytic domain"/>
    <property type="match status" value="1"/>
</dbReference>
<dbReference type="SUPFAM" id="SSF51735">
    <property type="entry name" value="NAD(P)-binding Rossmann-fold domains"/>
    <property type="match status" value="1"/>
</dbReference>
<evidence type="ECO:0000313" key="3">
    <source>
        <dbReference type="Proteomes" id="UP000321577"/>
    </source>
</evidence>
<sequence length="336" mass="35416">MKAYQITGTEGLPSLKQVTLPDPEPKAGEVLVRIRACCLNYRDYMNVMGIKGVTGPIPRVPCSDGAGEIVALGEGVSGWSVGQKVVIPFMPTWIDGGYTQQHASKALGGAEDGLLRELACLPATCLLSVPDHLSMEEAATLPCAAVTAWDALFVRGDLKAGETVLVLGTGGVSIFALQFAKSVGAKVLATTSSNAKAARLSELGADAVHNYKTDPAWDDWALAQTGKLGVDRVIEIGGPETLNRSIKATRFGGHIALIGVLTGTSGDVQTVGILRKSIRLDGIYVGSKTMFAGMLEHITAQKMHPVIDSTFEFEDAPAAFERIGSGQHFGKIVIKV</sequence>
<proteinExistence type="predicted"/>
<evidence type="ECO:0000259" key="1">
    <source>
        <dbReference type="SMART" id="SM00829"/>
    </source>
</evidence>
<dbReference type="InterPro" id="IPR013149">
    <property type="entry name" value="ADH-like_C"/>
</dbReference>
<evidence type="ECO:0000313" key="2">
    <source>
        <dbReference type="EMBL" id="GEP43940.1"/>
    </source>
</evidence>
<dbReference type="GO" id="GO:0016491">
    <property type="term" value="F:oxidoreductase activity"/>
    <property type="evidence" value="ECO:0007669"/>
    <property type="project" value="InterPro"/>
</dbReference>
<dbReference type="SMART" id="SM00829">
    <property type="entry name" value="PKS_ER"/>
    <property type="match status" value="1"/>
</dbReference>
<dbReference type="AlphaFoldDB" id="A0A512MB35"/>
<dbReference type="PANTHER" id="PTHR45033">
    <property type="match status" value="1"/>
</dbReference>
<protein>
    <submittedName>
        <fullName evidence="2">NADPH:quinone oxidoreductase</fullName>
    </submittedName>
</protein>
<name>A0A512MB35_9BACT</name>
<dbReference type="Pfam" id="PF00107">
    <property type="entry name" value="ADH_zinc_N"/>
    <property type="match status" value="1"/>
</dbReference>
<dbReference type="InterPro" id="IPR013154">
    <property type="entry name" value="ADH-like_N"/>
</dbReference>
<dbReference type="InterPro" id="IPR020843">
    <property type="entry name" value="ER"/>
</dbReference>
<dbReference type="PANTHER" id="PTHR45033:SF2">
    <property type="entry name" value="ZINC-TYPE ALCOHOL DEHYDROGENASE-LIKE PROTEIN C1773.06C"/>
    <property type="match status" value="1"/>
</dbReference>
<organism evidence="2 3">
    <name type="scientific">Brevifollis gellanilyticus</name>
    <dbReference type="NCBI Taxonomy" id="748831"/>
    <lineage>
        <taxon>Bacteria</taxon>
        <taxon>Pseudomonadati</taxon>
        <taxon>Verrucomicrobiota</taxon>
        <taxon>Verrucomicrobiia</taxon>
        <taxon>Verrucomicrobiales</taxon>
        <taxon>Verrucomicrobiaceae</taxon>
    </lineage>
</organism>
<dbReference type="InterPro" id="IPR036291">
    <property type="entry name" value="NAD(P)-bd_dom_sf"/>
</dbReference>
<comment type="caution">
    <text evidence="2">The sequence shown here is derived from an EMBL/GenBank/DDBJ whole genome shotgun (WGS) entry which is preliminary data.</text>
</comment>
<dbReference type="Proteomes" id="UP000321577">
    <property type="component" value="Unassembled WGS sequence"/>
</dbReference>
<feature type="domain" description="Enoyl reductase (ER)" evidence="1">
    <location>
        <begin position="11"/>
        <end position="334"/>
    </location>
</feature>